<keyword evidence="6" id="KW-1185">Reference proteome</keyword>
<dbReference type="SUPFAM" id="SSF54768">
    <property type="entry name" value="dsRNA-binding domain-like"/>
    <property type="match status" value="2"/>
</dbReference>
<gene>
    <name evidence="5" type="ORF">PENTCL1PPCAC_22753</name>
</gene>
<sequence>MGSQYYRDDSMSSGSFQTSTSFYQGFSQPPGLNQPGFWNQPGSLPSKAQPPSKGAIKTPGSEMRRSRVQIKPKTPAQILNELYQISDTYDNDGMMFKCNLSVAGQAFHAVSSSKKNAKHEACLVALKSLRPDVLAEMENHGAPATNFSTNQFDAPVKKRKVESVDSCCTLKDLLSTLCLEGNKKYKMDSTDVTEVGGDAKNRKFSAVLTFADEGKMYTHTAEGTSVANTMVIRQALKDVFNQSEDDIIKVIKRGHLKKLHNMQSFSALNMMCSTSLYSIVSVDFEEVPEGKNMFFICYITIKNCDGVEVQMKGPKCKSKAQAKERTAAVALENIFQIHPATLEAVENDQSTTAVSQLFEMGSRQKPVLRPEFIDMGEEMNGTIKYFKFKCVIGGREFLGSGRSKKDAKNEAANIALMNIFHMNVVVKREGDGKGEDGGDESSVYDATCAYVKSQYEQMCKFYGMAPSSDFTCFVLLNENNEKKLISIGSSPQSTTPLGRVAESGGKTLIHHDSVVYARRAAIRFLITQLAKAQDGQEDTCLERAEMSENFQLKTSLRLAIVTSQPIDIRFSAPESTVKKLSVYGQCNLLECVADEKEEPRVHSVADKIFKWCHLGVQGSLLTNRINPIIPCSILTMTRCPLTDISYLKSFTSRICSPPFPIAIHSSKMDIDPSPSPAHLWSRAESKLERLSHYTGLTCDGDESCCSKYQLYKAFLEVTPRFPKAIPYNEAKKMAGGYVSSKELFFHEMTKAGLGKWNGVGGLGDRFVIG</sequence>
<dbReference type="PROSITE" id="PS50141">
    <property type="entry name" value="A_DEAMIN_EDITASE"/>
    <property type="match status" value="1"/>
</dbReference>
<dbReference type="SMART" id="SM00358">
    <property type="entry name" value="DSRM"/>
    <property type="match status" value="2"/>
</dbReference>
<dbReference type="InterPro" id="IPR014720">
    <property type="entry name" value="dsRBD_dom"/>
</dbReference>
<dbReference type="CDD" id="cd00048">
    <property type="entry name" value="DSRM_SF"/>
    <property type="match status" value="2"/>
</dbReference>
<protein>
    <submittedName>
        <fullName evidence="5">Uncharacterized protein</fullName>
    </submittedName>
</protein>
<dbReference type="GO" id="GO:0003726">
    <property type="term" value="F:double-stranded RNA adenosine deaminase activity"/>
    <property type="evidence" value="ECO:0007669"/>
    <property type="project" value="TreeGrafter"/>
</dbReference>
<dbReference type="Pfam" id="PF00035">
    <property type="entry name" value="dsrm"/>
    <property type="match status" value="1"/>
</dbReference>
<proteinExistence type="predicted"/>
<dbReference type="SMART" id="SM00552">
    <property type="entry name" value="ADEAMc"/>
    <property type="match status" value="1"/>
</dbReference>
<reference evidence="5" key="1">
    <citation type="submission" date="2023-10" db="EMBL/GenBank/DDBJ databases">
        <title>Genome assembly of Pristionchus species.</title>
        <authorList>
            <person name="Yoshida K."/>
            <person name="Sommer R.J."/>
        </authorList>
    </citation>
    <scope>NUCLEOTIDE SEQUENCE</scope>
    <source>
        <strain evidence="5">RS0144</strain>
    </source>
</reference>
<dbReference type="EMBL" id="BTSX01000005">
    <property type="protein sequence ID" value="GMT00579.1"/>
    <property type="molecule type" value="Genomic_DNA"/>
</dbReference>
<organism evidence="5 6">
    <name type="scientific">Pristionchus entomophagus</name>
    <dbReference type="NCBI Taxonomy" id="358040"/>
    <lineage>
        <taxon>Eukaryota</taxon>
        <taxon>Metazoa</taxon>
        <taxon>Ecdysozoa</taxon>
        <taxon>Nematoda</taxon>
        <taxon>Chromadorea</taxon>
        <taxon>Rhabditida</taxon>
        <taxon>Rhabditina</taxon>
        <taxon>Diplogasteromorpha</taxon>
        <taxon>Diplogasteroidea</taxon>
        <taxon>Neodiplogasteridae</taxon>
        <taxon>Pristionchus</taxon>
    </lineage>
</organism>
<dbReference type="PANTHER" id="PTHR10910:SF144">
    <property type="entry name" value="A TO I EDITASE DOMAIN-CONTAINING PROTEIN-RELATED"/>
    <property type="match status" value="1"/>
</dbReference>
<dbReference type="PROSITE" id="PS50137">
    <property type="entry name" value="DS_RBD"/>
    <property type="match status" value="1"/>
</dbReference>
<keyword evidence="1" id="KW-0694">RNA-binding</keyword>
<feature type="domain" description="DRBM" evidence="3">
    <location>
        <begin position="352"/>
        <end position="421"/>
    </location>
</feature>
<evidence type="ECO:0000259" key="3">
    <source>
        <dbReference type="PROSITE" id="PS50137"/>
    </source>
</evidence>
<dbReference type="GO" id="GO:0006382">
    <property type="term" value="P:adenosine to inosine editing"/>
    <property type="evidence" value="ECO:0007669"/>
    <property type="project" value="TreeGrafter"/>
</dbReference>
<evidence type="ECO:0000256" key="1">
    <source>
        <dbReference type="PROSITE-ProRule" id="PRU00266"/>
    </source>
</evidence>
<name>A0AAV5U320_9BILA</name>
<evidence type="ECO:0000259" key="4">
    <source>
        <dbReference type="PROSITE" id="PS50141"/>
    </source>
</evidence>
<feature type="compositionally biased region" description="Polar residues" evidence="2">
    <location>
        <begin position="23"/>
        <end position="43"/>
    </location>
</feature>
<dbReference type="Pfam" id="PF02137">
    <property type="entry name" value="A_deamin"/>
    <property type="match status" value="1"/>
</dbReference>
<dbReference type="PANTHER" id="PTHR10910">
    <property type="entry name" value="EUKARYOTE SPECIFIC DSRNA BINDING PROTEIN"/>
    <property type="match status" value="1"/>
</dbReference>
<feature type="compositionally biased region" description="Basic and acidic residues" evidence="2">
    <location>
        <begin position="1"/>
        <end position="10"/>
    </location>
</feature>
<dbReference type="GO" id="GO:0006396">
    <property type="term" value="P:RNA processing"/>
    <property type="evidence" value="ECO:0007669"/>
    <property type="project" value="InterPro"/>
</dbReference>
<evidence type="ECO:0000313" key="5">
    <source>
        <dbReference type="EMBL" id="GMT00579.1"/>
    </source>
</evidence>
<dbReference type="AlphaFoldDB" id="A0AAV5U320"/>
<dbReference type="Gene3D" id="3.30.160.20">
    <property type="match status" value="2"/>
</dbReference>
<dbReference type="GO" id="GO:0005730">
    <property type="term" value="C:nucleolus"/>
    <property type="evidence" value="ECO:0007669"/>
    <property type="project" value="TreeGrafter"/>
</dbReference>
<dbReference type="GO" id="GO:0005737">
    <property type="term" value="C:cytoplasm"/>
    <property type="evidence" value="ECO:0007669"/>
    <property type="project" value="TreeGrafter"/>
</dbReference>
<dbReference type="GO" id="GO:0008251">
    <property type="term" value="F:tRNA-specific adenosine deaminase activity"/>
    <property type="evidence" value="ECO:0007669"/>
    <property type="project" value="TreeGrafter"/>
</dbReference>
<evidence type="ECO:0000313" key="6">
    <source>
        <dbReference type="Proteomes" id="UP001432027"/>
    </source>
</evidence>
<dbReference type="InterPro" id="IPR002466">
    <property type="entry name" value="A_deamin"/>
</dbReference>
<dbReference type="GO" id="GO:0003725">
    <property type="term" value="F:double-stranded RNA binding"/>
    <property type="evidence" value="ECO:0007669"/>
    <property type="project" value="TreeGrafter"/>
</dbReference>
<feature type="region of interest" description="Disordered" evidence="2">
    <location>
        <begin position="1"/>
        <end position="66"/>
    </location>
</feature>
<feature type="compositionally biased region" description="Low complexity" evidence="2">
    <location>
        <begin position="11"/>
        <end position="22"/>
    </location>
</feature>
<feature type="domain" description="A to I editase" evidence="4">
    <location>
        <begin position="486"/>
        <end position="766"/>
    </location>
</feature>
<evidence type="ECO:0000256" key="2">
    <source>
        <dbReference type="SAM" id="MobiDB-lite"/>
    </source>
</evidence>
<comment type="caution">
    <text evidence="5">The sequence shown here is derived from an EMBL/GenBank/DDBJ whole genome shotgun (WGS) entry which is preliminary data.</text>
</comment>
<accession>A0AAV5U320</accession>
<dbReference type="Proteomes" id="UP001432027">
    <property type="component" value="Unassembled WGS sequence"/>
</dbReference>